<feature type="region of interest" description="Disordered" evidence="1">
    <location>
        <begin position="383"/>
        <end position="479"/>
    </location>
</feature>
<sequence length="512" mass="57184">MSSSPTTTRATPNISNPSAALRGFGRKVLSFCYRVRRARFKFNIFFSPRFIASNSNNNMQLETFAQKMSVLLERIAHSANFTFDDLDSSRPNLSVTLESWLINPNAHNLGQPNGSLVALCCSHLLAIQFQEELLTTNPDDDSPVAEDFQRFLLLAMKSLAWRSSSREMKQPQHASSAAVGHLSGGYRLIKRLDGILTTQFLSQQCSPEYCQVLFLLVLGTVLGVGYSVQQTTSEELTQQTAVVGPSITNSGNGVVLDNSEFRHSPTLWLATKEHLSQMLAHHLISLGSHLGISDASIERRIIDAALDRWSKMESFIWAPDWTPTTLIPSMTTENLGGLRIGGAKEEEEDDILLRVQDNDENPPYWEDGDEDMETSALLVAAPMPPTTTTEEPHVPPPPPPPEPCAEPGTYYFPEEEPDDYHDNNDEEESQFLRAAGGDNASIKGKRAMTDPGPPSSRQQQQQQQQQQEHFPEIPPWRTVKRRTMWVVRPAFDAGAEGNVQRARVRRKDIVFI</sequence>
<organism evidence="2 3">
    <name type="scientific">Apodospora peruviana</name>
    <dbReference type="NCBI Taxonomy" id="516989"/>
    <lineage>
        <taxon>Eukaryota</taxon>
        <taxon>Fungi</taxon>
        <taxon>Dikarya</taxon>
        <taxon>Ascomycota</taxon>
        <taxon>Pezizomycotina</taxon>
        <taxon>Sordariomycetes</taxon>
        <taxon>Sordariomycetidae</taxon>
        <taxon>Sordariales</taxon>
        <taxon>Lasiosphaeriaceae</taxon>
        <taxon>Apodospora</taxon>
    </lineage>
</organism>
<accession>A0AAE0IP43</accession>
<proteinExistence type="predicted"/>
<reference evidence="2" key="1">
    <citation type="journal article" date="2023" name="Mol. Phylogenet. Evol.">
        <title>Genome-scale phylogeny and comparative genomics of the fungal order Sordariales.</title>
        <authorList>
            <person name="Hensen N."/>
            <person name="Bonometti L."/>
            <person name="Westerberg I."/>
            <person name="Brannstrom I.O."/>
            <person name="Guillou S."/>
            <person name="Cros-Aarteil S."/>
            <person name="Calhoun S."/>
            <person name="Haridas S."/>
            <person name="Kuo A."/>
            <person name="Mondo S."/>
            <person name="Pangilinan J."/>
            <person name="Riley R."/>
            <person name="LaButti K."/>
            <person name="Andreopoulos B."/>
            <person name="Lipzen A."/>
            <person name="Chen C."/>
            <person name="Yan M."/>
            <person name="Daum C."/>
            <person name="Ng V."/>
            <person name="Clum A."/>
            <person name="Steindorff A."/>
            <person name="Ohm R.A."/>
            <person name="Martin F."/>
            <person name="Silar P."/>
            <person name="Natvig D.O."/>
            <person name="Lalanne C."/>
            <person name="Gautier V."/>
            <person name="Ament-Velasquez S.L."/>
            <person name="Kruys A."/>
            <person name="Hutchinson M.I."/>
            <person name="Powell A.J."/>
            <person name="Barry K."/>
            <person name="Miller A.N."/>
            <person name="Grigoriev I.V."/>
            <person name="Debuchy R."/>
            <person name="Gladieux P."/>
            <person name="Hiltunen Thoren M."/>
            <person name="Johannesson H."/>
        </authorList>
    </citation>
    <scope>NUCLEOTIDE SEQUENCE</scope>
    <source>
        <strain evidence="2">CBS 118394</strain>
    </source>
</reference>
<feature type="compositionally biased region" description="Pro residues" evidence="1">
    <location>
        <begin position="394"/>
        <end position="404"/>
    </location>
</feature>
<evidence type="ECO:0000313" key="2">
    <source>
        <dbReference type="EMBL" id="KAK3328768.1"/>
    </source>
</evidence>
<protein>
    <submittedName>
        <fullName evidence="2">Uncharacterized protein</fullName>
    </submittedName>
</protein>
<keyword evidence="3" id="KW-1185">Reference proteome</keyword>
<dbReference type="Proteomes" id="UP001283341">
    <property type="component" value="Unassembled WGS sequence"/>
</dbReference>
<feature type="compositionally biased region" description="Low complexity" evidence="1">
    <location>
        <begin position="458"/>
        <end position="467"/>
    </location>
</feature>
<name>A0AAE0IP43_9PEZI</name>
<feature type="compositionally biased region" description="Acidic residues" evidence="1">
    <location>
        <begin position="413"/>
        <end position="429"/>
    </location>
</feature>
<evidence type="ECO:0000256" key="1">
    <source>
        <dbReference type="SAM" id="MobiDB-lite"/>
    </source>
</evidence>
<dbReference type="AlphaFoldDB" id="A0AAE0IP43"/>
<evidence type="ECO:0000313" key="3">
    <source>
        <dbReference type="Proteomes" id="UP001283341"/>
    </source>
</evidence>
<reference evidence="2" key="2">
    <citation type="submission" date="2023-06" db="EMBL/GenBank/DDBJ databases">
        <authorList>
            <consortium name="Lawrence Berkeley National Laboratory"/>
            <person name="Haridas S."/>
            <person name="Hensen N."/>
            <person name="Bonometti L."/>
            <person name="Westerberg I."/>
            <person name="Brannstrom I.O."/>
            <person name="Guillou S."/>
            <person name="Cros-Aarteil S."/>
            <person name="Calhoun S."/>
            <person name="Kuo A."/>
            <person name="Mondo S."/>
            <person name="Pangilinan J."/>
            <person name="Riley R."/>
            <person name="Labutti K."/>
            <person name="Andreopoulos B."/>
            <person name="Lipzen A."/>
            <person name="Chen C."/>
            <person name="Yanf M."/>
            <person name="Daum C."/>
            <person name="Ng V."/>
            <person name="Clum A."/>
            <person name="Steindorff A."/>
            <person name="Ohm R."/>
            <person name="Martin F."/>
            <person name="Silar P."/>
            <person name="Natvig D."/>
            <person name="Lalanne C."/>
            <person name="Gautier V."/>
            <person name="Ament-Velasquez S.L."/>
            <person name="Kruys A."/>
            <person name="Hutchinson M.I."/>
            <person name="Powell A.J."/>
            <person name="Barry K."/>
            <person name="Miller A.N."/>
            <person name="Grigoriev I.V."/>
            <person name="Debuchy R."/>
            <person name="Gladieux P."/>
            <person name="Thoren M.H."/>
            <person name="Johannesson H."/>
        </authorList>
    </citation>
    <scope>NUCLEOTIDE SEQUENCE</scope>
    <source>
        <strain evidence="2">CBS 118394</strain>
    </source>
</reference>
<comment type="caution">
    <text evidence="2">The sequence shown here is derived from an EMBL/GenBank/DDBJ whole genome shotgun (WGS) entry which is preliminary data.</text>
</comment>
<gene>
    <name evidence="2" type="ORF">B0H66DRAFT_539315</name>
</gene>
<dbReference type="EMBL" id="JAUEDM010000001">
    <property type="protein sequence ID" value="KAK3328768.1"/>
    <property type="molecule type" value="Genomic_DNA"/>
</dbReference>